<name>A0A6M0CG57_9FLAO</name>
<dbReference type="PANTHER" id="PTHR11527">
    <property type="entry name" value="HEAT-SHOCK PROTEIN 20 FAMILY MEMBER"/>
    <property type="match status" value="1"/>
</dbReference>
<dbReference type="AlphaFoldDB" id="A0A6M0CG57"/>
<dbReference type="RefSeq" id="WP_164030363.1">
    <property type="nucleotide sequence ID" value="NZ_JAABOQ010000002.1"/>
</dbReference>
<feature type="domain" description="SHSP" evidence="3">
    <location>
        <begin position="33"/>
        <end position="148"/>
    </location>
</feature>
<dbReference type="CDD" id="cd06464">
    <property type="entry name" value="ACD_sHsps-like"/>
    <property type="match status" value="1"/>
</dbReference>
<dbReference type="InterPro" id="IPR002068">
    <property type="entry name" value="A-crystallin/Hsp20_dom"/>
</dbReference>
<keyword evidence="5" id="KW-1185">Reference proteome</keyword>
<reference evidence="4 5" key="1">
    <citation type="submission" date="2020-01" db="EMBL/GenBank/DDBJ databases">
        <title>Spongiivirga citrea KCTC 32990T.</title>
        <authorList>
            <person name="Wang G."/>
        </authorList>
    </citation>
    <scope>NUCLEOTIDE SEQUENCE [LARGE SCALE GENOMIC DNA]</scope>
    <source>
        <strain evidence="4 5">KCTC 32990</strain>
    </source>
</reference>
<dbReference type="EMBL" id="JAABOQ010000002">
    <property type="protein sequence ID" value="NER16825.1"/>
    <property type="molecule type" value="Genomic_DNA"/>
</dbReference>
<dbReference type="PROSITE" id="PS01031">
    <property type="entry name" value="SHSP"/>
    <property type="match status" value="1"/>
</dbReference>
<evidence type="ECO:0000313" key="5">
    <source>
        <dbReference type="Proteomes" id="UP000474296"/>
    </source>
</evidence>
<protein>
    <submittedName>
        <fullName evidence="4">Hsp20 family protein</fullName>
    </submittedName>
</protein>
<accession>A0A6M0CG57</accession>
<comment type="caution">
    <text evidence="4">The sequence shown here is derived from an EMBL/GenBank/DDBJ whole genome shotgun (WGS) entry which is preliminary data.</text>
</comment>
<sequence length="148" mass="17282">MSLVKFNKRRFPWLNDGIANWFDTDDFFSDDFFIRDRNLPAMNVKENTDNFEIELAVPGFSKKEIEVSLENDILHVCAEKSKEDIEENENGYTRKEFSYNSFDRKLTMPSSVDQEKEVKATYNNGLLKLQLAKSEKAIEPAKKMIEIV</sequence>
<dbReference type="Pfam" id="PF00011">
    <property type="entry name" value="HSP20"/>
    <property type="match status" value="1"/>
</dbReference>
<gene>
    <name evidence="4" type="ORF">GWK10_06365</name>
</gene>
<dbReference type="SUPFAM" id="SSF49764">
    <property type="entry name" value="HSP20-like chaperones"/>
    <property type="match status" value="1"/>
</dbReference>
<dbReference type="Gene3D" id="2.60.40.790">
    <property type="match status" value="1"/>
</dbReference>
<dbReference type="InterPro" id="IPR031107">
    <property type="entry name" value="Small_HSP"/>
</dbReference>
<dbReference type="Proteomes" id="UP000474296">
    <property type="component" value="Unassembled WGS sequence"/>
</dbReference>
<organism evidence="4 5">
    <name type="scientific">Spongiivirga citrea</name>
    <dbReference type="NCBI Taxonomy" id="1481457"/>
    <lineage>
        <taxon>Bacteria</taxon>
        <taxon>Pseudomonadati</taxon>
        <taxon>Bacteroidota</taxon>
        <taxon>Flavobacteriia</taxon>
        <taxon>Flavobacteriales</taxon>
        <taxon>Flavobacteriaceae</taxon>
        <taxon>Spongiivirga</taxon>
    </lineage>
</organism>
<evidence type="ECO:0000313" key="4">
    <source>
        <dbReference type="EMBL" id="NER16825.1"/>
    </source>
</evidence>
<comment type="similarity">
    <text evidence="1 2">Belongs to the small heat shock protein (HSP20) family.</text>
</comment>
<dbReference type="InterPro" id="IPR008978">
    <property type="entry name" value="HSP20-like_chaperone"/>
</dbReference>
<evidence type="ECO:0000259" key="3">
    <source>
        <dbReference type="PROSITE" id="PS01031"/>
    </source>
</evidence>
<evidence type="ECO:0000256" key="2">
    <source>
        <dbReference type="RuleBase" id="RU003616"/>
    </source>
</evidence>
<proteinExistence type="inferred from homology"/>
<evidence type="ECO:0000256" key="1">
    <source>
        <dbReference type="PROSITE-ProRule" id="PRU00285"/>
    </source>
</evidence>